<dbReference type="OrthoDB" id="2017317at2759"/>
<feature type="binding site" evidence="3">
    <location>
        <position position="199"/>
    </location>
    <ligand>
        <name>substrate</name>
    </ligand>
</feature>
<dbReference type="GO" id="GO:0003839">
    <property type="term" value="F:gamma-glutamylcyclotransferase activity"/>
    <property type="evidence" value="ECO:0007669"/>
    <property type="project" value="UniProtKB-EC"/>
</dbReference>
<keyword evidence="2" id="KW-0456">Lyase</keyword>
<dbReference type="RefSeq" id="XP_006695929.1">
    <property type="nucleotide sequence ID" value="XM_006695866.1"/>
</dbReference>
<feature type="transmembrane region" description="Helical" evidence="5">
    <location>
        <begin position="238"/>
        <end position="259"/>
    </location>
</feature>
<keyword evidence="7" id="KW-1185">Reference proteome</keyword>
<evidence type="ECO:0000313" key="6">
    <source>
        <dbReference type="EMBL" id="EGS18984.1"/>
    </source>
</evidence>
<name>G0SC58_CHATD</name>
<evidence type="ECO:0000256" key="1">
    <source>
        <dbReference type="ARBA" id="ARBA00012346"/>
    </source>
</evidence>
<evidence type="ECO:0000313" key="7">
    <source>
        <dbReference type="Proteomes" id="UP000008066"/>
    </source>
</evidence>
<proteinExistence type="predicted"/>
<evidence type="ECO:0000256" key="4">
    <source>
        <dbReference type="SAM" id="MobiDB-lite"/>
    </source>
</evidence>
<sequence length="343" mass="37803">MTVAEPRRNGAPHALGHGNEANGGSKKGGSTPAYPPISSIPSTPAARLDEPDARPSPFPKEPILAKDFHPKDGVPVPATILYFAYGSNMCAKSFLGVRGVRPLSRINVCAPALDLVFNLPGVPYLEPCFANTAIRQVPAKPPVPPVNTTTDDDHHPIDPIWTKGVYGIVYEVTPSDWATIVATEGAVRKIGHAQPSLRYLNLLRTGAKEHSLPDEYQAYLNALRPYTVTTRRQRWGRILFLGFWAPLVMLMLVSGKIFADEKGRAPGWLARVMGVVVNAVWLSYDYVAKPIFGEGERTIEHKMNGRWEEIKTKRRRKSFASGLRGREEAVDEEKRVLLEGHSG</sequence>
<reference evidence="6 7" key="1">
    <citation type="journal article" date="2011" name="Cell">
        <title>Insight into structure and assembly of the nuclear pore complex by utilizing the genome of a eukaryotic thermophile.</title>
        <authorList>
            <person name="Amlacher S."/>
            <person name="Sarges P."/>
            <person name="Flemming D."/>
            <person name="van Noort V."/>
            <person name="Kunze R."/>
            <person name="Devos D.P."/>
            <person name="Arumugam M."/>
            <person name="Bork P."/>
            <person name="Hurt E."/>
        </authorList>
    </citation>
    <scope>NUCLEOTIDE SEQUENCE [LARGE SCALE GENOMIC DNA]</scope>
    <source>
        <strain evidence="7">DSM 1495 / CBS 144.50 / IMI 039719</strain>
    </source>
</reference>
<dbReference type="HOGENOM" id="CLU_030506_2_0_1"/>
<dbReference type="GeneID" id="18259640"/>
<dbReference type="eggNOG" id="ENOG502S329">
    <property type="taxonomic scope" value="Eukaryota"/>
</dbReference>
<dbReference type="Gene3D" id="3.10.490.10">
    <property type="entry name" value="Gamma-glutamyl cyclotransferase-like"/>
    <property type="match status" value="1"/>
</dbReference>
<evidence type="ECO:0000256" key="2">
    <source>
        <dbReference type="ARBA" id="ARBA00023239"/>
    </source>
</evidence>
<protein>
    <recommendedName>
        <fullName evidence="1">gamma-glutamylcyclotransferase</fullName>
        <ecNumber evidence="1">4.3.2.9</ecNumber>
    </recommendedName>
</protein>
<keyword evidence="5" id="KW-1133">Transmembrane helix</keyword>
<feature type="transmembrane region" description="Helical" evidence="5">
    <location>
        <begin position="265"/>
        <end position="284"/>
    </location>
</feature>
<feature type="binding site" evidence="3">
    <location>
        <begin position="82"/>
        <end position="87"/>
    </location>
    <ligand>
        <name>substrate</name>
    </ligand>
</feature>
<dbReference type="OMA" id="PEEYINY"/>
<dbReference type="InterPro" id="IPR017939">
    <property type="entry name" value="G-Glutamylcylcotransferase"/>
</dbReference>
<dbReference type="EC" id="4.3.2.9" evidence="1"/>
<evidence type="ECO:0000256" key="3">
    <source>
        <dbReference type="PIRSR" id="PIRSR617939-2"/>
    </source>
</evidence>
<dbReference type="AlphaFoldDB" id="G0SC58"/>
<evidence type="ECO:0000256" key="5">
    <source>
        <dbReference type="SAM" id="Phobius"/>
    </source>
</evidence>
<keyword evidence="5" id="KW-0812">Transmembrane</keyword>
<dbReference type="Proteomes" id="UP000008066">
    <property type="component" value="Unassembled WGS sequence"/>
</dbReference>
<feature type="region of interest" description="Disordered" evidence="4">
    <location>
        <begin position="1"/>
        <end position="69"/>
    </location>
</feature>
<accession>G0SC58</accession>
<organism evidence="7">
    <name type="scientific">Chaetomium thermophilum (strain DSM 1495 / CBS 144.50 / IMI 039719)</name>
    <name type="common">Thermochaetoides thermophila</name>
    <dbReference type="NCBI Taxonomy" id="759272"/>
    <lineage>
        <taxon>Eukaryota</taxon>
        <taxon>Fungi</taxon>
        <taxon>Dikarya</taxon>
        <taxon>Ascomycota</taxon>
        <taxon>Pezizomycotina</taxon>
        <taxon>Sordariomycetes</taxon>
        <taxon>Sordariomycetidae</taxon>
        <taxon>Sordariales</taxon>
        <taxon>Chaetomiaceae</taxon>
        <taxon>Thermochaetoides</taxon>
    </lineage>
</organism>
<keyword evidence="5" id="KW-0472">Membrane</keyword>
<dbReference type="KEGG" id="cthr:CTHT_0056020"/>
<dbReference type="EMBL" id="GL988045">
    <property type="protein sequence ID" value="EGS18984.1"/>
    <property type="molecule type" value="Genomic_DNA"/>
</dbReference>
<feature type="compositionally biased region" description="Low complexity" evidence="4">
    <location>
        <begin position="30"/>
        <end position="46"/>
    </location>
</feature>
<dbReference type="STRING" id="759272.G0SC58"/>
<dbReference type="PANTHER" id="PTHR12935">
    <property type="entry name" value="GAMMA-GLUTAMYLCYCLOTRANSFERASE"/>
    <property type="match status" value="1"/>
</dbReference>
<gene>
    <name evidence="6" type="ORF">CTHT_0056020</name>
</gene>
<dbReference type="PANTHER" id="PTHR12935:SF0">
    <property type="entry name" value="GAMMA-GLUTAMYLCYCLOTRANSFERASE"/>
    <property type="match status" value="1"/>
</dbReference>